<dbReference type="PROSITE" id="PS00104">
    <property type="entry name" value="EPSP_SYNTHASE_1"/>
    <property type="match status" value="1"/>
</dbReference>
<evidence type="ECO:0000256" key="8">
    <source>
        <dbReference type="ARBA" id="ARBA00044633"/>
    </source>
</evidence>
<evidence type="ECO:0000313" key="11">
    <source>
        <dbReference type="EMBL" id="CUM83209.1"/>
    </source>
</evidence>
<evidence type="ECO:0000256" key="3">
    <source>
        <dbReference type="ARBA" id="ARBA00009948"/>
    </source>
</evidence>
<feature type="binding site" evidence="9">
    <location>
        <position position="167"/>
    </location>
    <ligand>
        <name>3-phosphoshikimate</name>
        <dbReference type="ChEBI" id="CHEBI:145989"/>
    </ligand>
</feature>
<dbReference type="InterPro" id="IPR036968">
    <property type="entry name" value="Enolpyruvate_Tfrase_sf"/>
</dbReference>
<feature type="binding site" evidence="9">
    <location>
        <position position="393"/>
    </location>
    <ligand>
        <name>phosphoenolpyruvate</name>
        <dbReference type="ChEBI" id="CHEBI:58702"/>
    </ligand>
</feature>
<evidence type="ECO:0000313" key="12">
    <source>
        <dbReference type="Proteomes" id="UP000095597"/>
    </source>
</evidence>
<feature type="binding site" evidence="9">
    <location>
        <position position="169"/>
    </location>
    <ligand>
        <name>phosphoenolpyruvate</name>
        <dbReference type="ChEBI" id="CHEBI:58702"/>
    </ligand>
</feature>
<dbReference type="FunFam" id="3.65.10.10:FF:000005">
    <property type="entry name" value="3-phosphoshikimate 1-carboxyvinyltransferase"/>
    <property type="match status" value="1"/>
</dbReference>
<dbReference type="GO" id="GO:0003866">
    <property type="term" value="F:3-phosphoshikimate 1-carboxyvinyltransferase activity"/>
    <property type="evidence" value="ECO:0007669"/>
    <property type="project" value="UniProtKB-UniRule"/>
</dbReference>
<keyword evidence="4 9" id="KW-0963">Cytoplasm</keyword>
<keyword evidence="7 9" id="KW-0057">Aromatic amino acid biosynthesis</keyword>
<dbReference type="InterPro" id="IPR023193">
    <property type="entry name" value="EPSP_synthase_CS"/>
</dbReference>
<evidence type="ECO:0000256" key="1">
    <source>
        <dbReference type="ARBA" id="ARBA00002174"/>
    </source>
</evidence>
<dbReference type="PIRSF" id="PIRSF000505">
    <property type="entry name" value="EPSPS"/>
    <property type="match status" value="1"/>
</dbReference>
<protein>
    <recommendedName>
        <fullName evidence="9">3-phosphoshikimate 1-carboxyvinyltransferase</fullName>
        <ecNumber evidence="9">2.5.1.19</ecNumber>
    </recommendedName>
    <alternativeName>
        <fullName evidence="9">5-enolpyruvylshikimate-3-phosphate synthase</fullName>
        <shortName evidence="9">EPSP synthase</shortName>
        <shortName evidence="9">EPSPS</shortName>
    </alternativeName>
</protein>
<sequence>MSVRTIAPTRGLKGEVTIPGDKSISHRSIMLGSIALGTTEITHFLEGADCLSTIDCFRKMGVEIERKPSSILVHGKGLRGLTAPASTLNVGNSGTTTRLISGILSGQNFATTLSGDDSLNSRPMKRIMTPLNTMGAHIRSLNDNGCAPLHIRPGALHGIHYQSPVASAQVKSAVLLAGLYADSPTSVTEPALSRNHTELMLQGFGAYVATDLHTDGTATAHVEPCKELYGQQICVPGDISSAAYFIAAALLVPGSELLVKNVGTNFTRAGFLKVCKAMGADIETVSQTIEGGESRADLLVRYSHLKGTVIKGDIIPTLIDEIPMIAIMAAFADGQTVIRDAAELKVKETNRIDTVTAGLKAMGADITPTDDGMIIEGTGHLNGASIQSYLDHRIAMAFSVAGLASDGETQIVDSQCVDVSYPEFYATLNSVSI</sequence>
<dbReference type="UniPathway" id="UPA00053">
    <property type="reaction ID" value="UER00089"/>
</dbReference>
<evidence type="ECO:0000259" key="10">
    <source>
        <dbReference type="Pfam" id="PF00275"/>
    </source>
</evidence>
<feature type="binding site" evidence="9">
    <location>
        <position position="94"/>
    </location>
    <ligand>
        <name>phosphoenolpyruvate</name>
        <dbReference type="ChEBI" id="CHEBI:58702"/>
    </ligand>
</feature>
<feature type="binding site" evidence="9">
    <location>
        <position position="23"/>
    </location>
    <ligand>
        <name>3-phosphoshikimate</name>
        <dbReference type="ChEBI" id="CHEBI:145989"/>
    </ligand>
</feature>
<dbReference type="InterPro" id="IPR006264">
    <property type="entry name" value="EPSP_synthase"/>
</dbReference>
<dbReference type="GO" id="GO:0008652">
    <property type="term" value="P:amino acid biosynthetic process"/>
    <property type="evidence" value="ECO:0007669"/>
    <property type="project" value="UniProtKB-KW"/>
</dbReference>
<dbReference type="GO" id="GO:0005737">
    <property type="term" value="C:cytoplasm"/>
    <property type="evidence" value="ECO:0007669"/>
    <property type="project" value="UniProtKB-SubCell"/>
</dbReference>
<dbReference type="Pfam" id="PF00275">
    <property type="entry name" value="EPSP_synthase"/>
    <property type="match status" value="1"/>
</dbReference>
<dbReference type="NCBIfam" id="TIGR01356">
    <property type="entry name" value="aroA"/>
    <property type="match status" value="1"/>
</dbReference>
<feature type="binding site" evidence="9">
    <location>
        <position position="22"/>
    </location>
    <ligand>
        <name>3-phosphoshikimate</name>
        <dbReference type="ChEBI" id="CHEBI:145989"/>
    </ligand>
</feature>
<comment type="function">
    <text evidence="1 9">Catalyzes the transfer of the enolpyruvyl moiety of phosphoenolpyruvate (PEP) to the 5-hydroxyl of shikimate-3-phosphate (S3P) to produce enolpyruvyl shikimate-3-phosphate and inorganic phosphate.</text>
</comment>
<evidence type="ECO:0000256" key="6">
    <source>
        <dbReference type="ARBA" id="ARBA00022679"/>
    </source>
</evidence>
<dbReference type="AlphaFoldDB" id="A0A173S078"/>
<accession>A0A173S078</accession>
<feature type="active site" description="Proton acceptor" evidence="9">
    <location>
        <position position="320"/>
    </location>
</feature>
<dbReference type="GO" id="GO:0009073">
    <property type="term" value="P:aromatic amino acid family biosynthetic process"/>
    <property type="evidence" value="ECO:0007669"/>
    <property type="project" value="UniProtKB-KW"/>
</dbReference>
<evidence type="ECO:0000256" key="4">
    <source>
        <dbReference type="ARBA" id="ARBA00022490"/>
    </source>
</evidence>
<dbReference type="FunFam" id="3.65.10.10:FF:000006">
    <property type="entry name" value="3-phosphoshikimate 1-carboxyvinyltransferase"/>
    <property type="match status" value="1"/>
</dbReference>
<feature type="domain" description="Enolpyruvate transferase" evidence="10">
    <location>
        <begin position="9"/>
        <end position="428"/>
    </location>
</feature>
<feature type="binding site" evidence="9">
    <location>
        <position position="22"/>
    </location>
    <ligand>
        <name>phosphoenolpyruvate</name>
        <dbReference type="ChEBI" id="CHEBI:58702"/>
    </ligand>
</feature>
<feature type="binding site" evidence="9">
    <location>
        <position position="320"/>
    </location>
    <ligand>
        <name>3-phosphoshikimate</name>
        <dbReference type="ChEBI" id="CHEBI:145989"/>
    </ligand>
</feature>
<dbReference type="EMBL" id="CYXO01000003">
    <property type="protein sequence ID" value="CUM83209.1"/>
    <property type="molecule type" value="Genomic_DNA"/>
</dbReference>
<dbReference type="InterPro" id="IPR001986">
    <property type="entry name" value="Enolpyruvate_Tfrase_dom"/>
</dbReference>
<dbReference type="GO" id="GO:0009423">
    <property type="term" value="P:chorismate biosynthetic process"/>
    <property type="evidence" value="ECO:0007669"/>
    <property type="project" value="UniProtKB-UniRule"/>
</dbReference>
<evidence type="ECO:0000256" key="9">
    <source>
        <dbReference type="HAMAP-Rule" id="MF_00210"/>
    </source>
</evidence>
<feature type="binding site" evidence="9">
    <location>
        <position position="27"/>
    </location>
    <ligand>
        <name>3-phosphoshikimate</name>
        <dbReference type="ChEBI" id="CHEBI:145989"/>
    </ligand>
</feature>
<comment type="catalytic activity">
    <reaction evidence="8">
        <text>3-phosphoshikimate + phosphoenolpyruvate = 5-O-(1-carboxyvinyl)-3-phosphoshikimate + phosphate</text>
        <dbReference type="Rhea" id="RHEA:21256"/>
        <dbReference type="ChEBI" id="CHEBI:43474"/>
        <dbReference type="ChEBI" id="CHEBI:57701"/>
        <dbReference type="ChEBI" id="CHEBI:58702"/>
        <dbReference type="ChEBI" id="CHEBI:145989"/>
        <dbReference type="EC" id="2.5.1.19"/>
    </reaction>
    <physiologicalReaction direction="left-to-right" evidence="8">
        <dbReference type="Rhea" id="RHEA:21257"/>
    </physiologicalReaction>
</comment>
<reference evidence="11 12" key="1">
    <citation type="submission" date="2015-09" db="EMBL/GenBank/DDBJ databases">
        <authorList>
            <consortium name="Pathogen Informatics"/>
        </authorList>
    </citation>
    <scope>NUCLEOTIDE SEQUENCE [LARGE SCALE GENOMIC DNA]</scope>
    <source>
        <strain evidence="11 12">2789STDY5834961</strain>
    </source>
</reference>
<feature type="binding site" evidence="9">
    <location>
        <position position="347"/>
    </location>
    <ligand>
        <name>3-phosphoshikimate</name>
        <dbReference type="ChEBI" id="CHEBI:145989"/>
    </ligand>
</feature>
<dbReference type="EC" id="2.5.1.19" evidence="9"/>
<keyword evidence="5 9" id="KW-0028">Amino-acid biosynthesis</keyword>
<dbReference type="InterPro" id="IPR013792">
    <property type="entry name" value="RNA3'P_cycl/enolpyr_Trfase_a/b"/>
</dbReference>
<proteinExistence type="inferred from homology"/>
<keyword evidence="6 9" id="KW-0808">Transferase</keyword>
<evidence type="ECO:0000256" key="5">
    <source>
        <dbReference type="ARBA" id="ARBA00022605"/>
    </source>
</evidence>
<comment type="similarity">
    <text evidence="3 9">Belongs to the EPSP synthase family.</text>
</comment>
<gene>
    <name evidence="11" type="primary">aroA1</name>
    <name evidence="9" type="synonym">aroA</name>
    <name evidence="11" type="ORF">ERS852573_00741</name>
</gene>
<evidence type="ECO:0000256" key="7">
    <source>
        <dbReference type="ARBA" id="ARBA00023141"/>
    </source>
</evidence>
<organism evidence="11 12">
    <name type="scientific">Dorea longicatena</name>
    <dbReference type="NCBI Taxonomy" id="88431"/>
    <lineage>
        <taxon>Bacteria</taxon>
        <taxon>Bacillati</taxon>
        <taxon>Bacillota</taxon>
        <taxon>Clostridia</taxon>
        <taxon>Lachnospirales</taxon>
        <taxon>Lachnospiraceae</taxon>
        <taxon>Dorea</taxon>
    </lineage>
</organism>
<dbReference type="Proteomes" id="UP000095597">
    <property type="component" value="Unassembled WGS sequence"/>
</dbReference>
<evidence type="ECO:0000256" key="2">
    <source>
        <dbReference type="ARBA" id="ARBA00004811"/>
    </source>
</evidence>
<comment type="subcellular location">
    <subcellularLocation>
        <location evidence="9">Cytoplasm</location>
    </subcellularLocation>
</comment>
<dbReference type="SUPFAM" id="SSF55205">
    <property type="entry name" value="EPT/RTPC-like"/>
    <property type="match status" value="1"/>
</dbReference>
<dbReference type="Gene3D" id="3.65.10.10">
    <property type="entry name" value="Enolpyruvate transferase domain"/>
    <property type="match status" value="2"/>
</dbReference>
<feature type="binding site" evidence="9">
    <location>
        <position position="169"/>
    </location>
    <ligand>
        <name>3-phosphoshikimate</name>
        <dbReference type="ChEBI" id="CHEBI:145989"/>
    </ligand>
</feature>
<dbReference type="CDD" id="cd01556">
    <property type="entry name" value="EPSP_synthase"/>
    <property type="match status" value="1"/>
</dbReference>
<feature type="binding site" evidence="9">
    <location>
        <position position="351"/>
    </location>
    <ligand>
        <name>phosphoenolpyruvate</name>
        <dbReference type="ChEBI" id="CHEBI:58702"/>
    </ligand>
</feature>
<comment type="caution">
    <text evidence="9">Lacks conserved residue(s) required for the propagation of feature annotation.</text>
</comment>
<dbReference type="HAMAP" id="MF_00210">
    <property type="entry name" value="EPSP_synth"/>
    <property type="match status" value="1"/>
</dbReference>
<feature type="binding site" evidence="9">
    <location>
        <position position="122"/>
    </location>
    <ligand>
        <name>phosphoenolpyruvate</name>
        <dbReference type="ChEBI" id="CHEBI:58702"/>
    </ligand>
</feature>
<dbReference type="PANTHER" id="PTHR21090">
    <property type="entry name" value="AROM/DEHYDROQUINATE SYNTHASE"/>
    <property type="match status" value="1"/>
</dbReference>
<dbReference type="OrthoDB" id="9809920at2"/>
<dbReference type="PROSITE" id="PS00885">
    <property type="entry name" value="EPSP_SYNTHASE_2"/>
    <property type="match status" value="1"/>
</dbReference>
<name>A0A173S078_9FIRM</name>
<dbReference type="PANTHER" id="PTHR21090:SF5">
    <property type="entry name" value="PENTAFUNCTIONAL AROM POLYPEPTIDE"/>
    <property type="match status" value="1"/>
</dbReference>
<comment type="pathway">
    <text evidence="2 9">Metabolic intermediate biosynthesis; chorismate biosynthesis; chorismate from D-erythrose 4-phosphate and phosphoenolpyruvate: step 6/7.</text>
</comment>
<dbReference type="RefSeq" id="WP_055213702.1">
    <property type="nucleotide sequence ID" value="NZ_CYXO01000003.1"/>
</dbReference>
<comment type="subunit">
    <text evidence="9">Monomer.</text>
</comment>